<dbReference type="Proteomes" id="UP001063228">
    <property type="component" value="Chromosome"/>
</dbReference>
<organism evidence="1 2">
    <name type="scientific">Pseudomonas phytophila</name>
    <dbReference type="NCBI Taxonomy" id="2867264"/>
    <lineage>
        <taxon>Bacteria</taxon>
        <taxon>Pseudomonadati</taxon>
        <taxon>Pseudomonadota</taxon>
        <taxon>Gammaproteobacteria</taxon>
        <taxon>Pseudomonadales</taxon>
        <taxon>Pseudomonadaceae</taxon>
        <taxon>Pseudomonas</taxon>
    </lineage>
</organism>
<reference evidence="1" key="1">
    <citation type="submission" date="2021-08" db="EMBL/GenBank/DDBJ databases">
        <title>Complete genome sequence of Pseudomonas phytophila.</title>
        <authorList>
            <person name="Weir B.S."/>
            <person name="Templeton M.D."/>
            <person name="Arshed S."/>
            <person name="Andersen M.T."/>
            <person name="Jayaraman J."/>
        </authorList>
    </citation>
    <scope>NUCLEOTIDE SEQUENCE</scope>
    <source>
        <strain evidence="1">ICMP 23753</strain>
    </source>
</reference>
<name>A0ABY6FIN4_9PSED</name>
<evidence type="ECO:0000313" key="1">
    <source>
        <dbReference type="EMBL" id="UXZ97800.1"/>
    </source>
</evidence>
<evidence type="ECO:0000313" key="2">
    <source>
        <dbReference type="Proteomes" id="UP001063228"/>
    </source>
</evidence>
<dbReference type="RefSeq" id="WP_263270903.1">
    <property type="nucleotide sequence ID" value="NZ_CP081201.1"/>
</dbReference>
<gene>
    <name evidence="1" type="ORF">K3169_07920</name>
</gene>
<keyword evidence="2" id="KW-1185">Reference proteome</keyword>
<accession>A0ABY6FIN4</accession>
<proteinExistence type="predicted"/>
<dbReference type="EMBL" id="CP081201">
    <property type="protein sequence ID" value="UXZ97800.1"/>
    <property type="molecule type" value="Genomic_DNA"/>
</dbReference>
<sequence>MFKQWFIFLIVMLASIHGVQADTIRLKNGDLLSGEMISFGQGIVVFKSSYGPPLKFQSEDITSLMTEAEYEVVFVNGDRATGLLEENEARQGILMSENLGRVDIEFSNVVGLVKKFDGGNGSQTLNKSMKPQQYGQQKIDETPLDFLTGSTVLLAPGQYELDVGMSYKQFRDKHSLYSVDRFQKSTRSARMFEVRSSLRAGLMAGIEGYVSVPVTYTHVEDVSSNDYVRDAEAWDVSDLGFGLQYQLTAETANLPAFSLTVDGSAPTGKKRYRDQFHDWKDPLDNGSGHWSVAPGLAFARNVDPAILFGGISYRYYFSETIDGYRVKPGALLGSYFGIGFGLNEKLSLGSRLSYAHRENMMVNREKILGSDVDPVELSFNASYRAFDRWVISPQITFGINQDAGQPLLALNVKRQFN</sequence>
<protein>
    <submittedName>
        <fullName evidence="1">Transporter</fullName>
    </submittedName>
</protein>